<dbReference type="InParanoid" id="A0A2P5G180"/>
<dbReference type="GO" id="GO:0031213">
    <property type="term" value="C:RSF complex"/>
    <property type="evidence" value="ECO:0007669"/>
    <property type="project" value="InterPro"/>
</dbReference>
<accession>A0A2P5G180</accession>
<dbReference type="STRING" id="63057.A0A2P5G180"/>
<feature type="compositionally biased region" description="Basic and acidic residues" evidence="1">
    <location>
        <begin position="338"/>
        <end position="348"/>
    </location>
</feature>
<dbReference type="InterPro" id="IPR028938">
    <property type="entry name" value="Rsf1-like"/>
</dbReference>
<dbReference type="FunCoup" id="A0A2P5G180">
    <property type="interactions" value="117"/>
</dbReference>
<organism evidence="2 3">
    <name type="scientific">Trema orientale</name>
    <name type="common">Charcoal tree</name>
    <name type="synonym">Celtis orientalis</name>
    <dbReference type="NCBI Taxonomy" id="63057"/>
    <lineage>
        <taxon>Eukaryota</taxon>
        <taxon>Viridiplantae</taxon>
        <taxon>Streptophyta</taxon>
        <taxon>Embryophyta</taxon>
        <taxon>Tracheophyta</taxon>
        <taxon>Spermatophyta</taxon>
        <taxon>Magnoliopsida</taxon>
        <taxon>eudicotyledons</taxon>
        <taxon>Gunneridae</taxon>
        <taxon>Pentapetalae</taxon>
        <taxon>rosids</taxon>
        <taxon>fabids</taxon>
        <taxon>Rosales</taxon>
        <taxon>Cannabaceae</taxon>
        <taxon>Trema</taxon>
    </lineage>
</organism>
<evidence type="ECO:0000313" key="3">
    <source>
        <dbReference type="Proteomes" id="UP000237000"/>
    </source>
</evidence>
<protein>
    <recommendedName>
        <fullName evidence="4">DDT domain-containing protein DDR4</fullName>
    </recommendedName>
</protein>
<evidence type="ECO:0000313" key="2">
    <source>
        <dbReference type="EMBL" id="POO03779.1"/>
    </source>
</evidence>
<feature type="compositionally biased region" description="Basic and acidic residues" evidence="1">
    <location>
        <begin position="357"/>
        <end position="374"/>
    </location>
</feature>
<feature type="region of interest" description="Disordered" evidence="1">
    <location>
        <begin position="1"/>
        <end position="28"/>
    </location>
</feature>
<feature type="region of interest" description="Disordered" evidence="1">
    <location>
        <begin position="445"/>
        <end position="464"/>
    </location>
</feature>
<feature type="compositionally biased region" description="Acidic residues" evidence="1">
    <location>
        <begin position="375"/>
        <end position="401"/>
    </location>
</feature>
<feature type="compositionally biased region" description="Polar residues" evidence="1">
    <location>
        <begin position="452"/>
        <end position="462"/>
    </location>
</feature>
<dbReference type="EMBL" id="JXTC01000001">
    <property type="protein sequence ID" value="POO03779.1"/>
    <property type="molecule type" value="Genomic_DNA"/>
</dbReference>
<dbReference type="PANTHER" id="PTHR14296">
    <property type="entry name" value="REMODELING AND SPACING FACTOR 1"/>
    <property type="match status" value="1"/>
</dbReference>
<sequence>MREDEPPASEPGGGGEDKPAKKDDAVEQGQKCILKPEVAELRGRWELASVLNFLIVFKPVIGKDLKISAEEIETGLINPDVSLAKLHITLLKGIPPVTKALDGSDAWVTVLCKKLSPWWPWVAEGEIPLVASKGEEISRYKGLDPAKRLLILKALCEIRADQDDAVAYINDDLKQGTQMSSFRKDKIGGDGNGTSFWFDGNAIIGYRLYREVTTFGTKTKSVGKECLNPPCFQWETLATNLDQFRKVADEFSSSKVLAEAAVGRTVETDAIPVLEKLQKSKDREMKRKQRQEMFLNDRRSSYAAAGARVTRSGRNLRPVNYTFEDYDRAMKEAMQIQETKKRTSPEDKEEREDSEIATERKTDLEDHSPKRNSSEEDNVEDSDVDIDLLQDVGSDEDDDDDFSGKGDVDDSGFLDSATSEVDRKKKKQKQTSRLAEHFGVRWSLRLAGGTGQPSVDNKNLGTKNILRQRPTRNSALDTIVIPDSDDES</sequence>
<gene>
    <name evidence="2" type="ORF">TorRG33x02_000830</name>
</gene>
<feature type="compositionally biased region" description="Basic and acidic residues" evidence="1">
    <location>
        <begin position="15"/>
        <end position="25"/>
    </location>
</feature>
<comment type="caution">
    <text evidence="2">The sequence shown here is derived from an EMBL/GenBank/DDBJ whole genome shotgun (WGS) entry which is preliminary data.</text>
</comment>
<evidence type="ECO:0000256" key="1">
    <source>
        <dbReference type="SAM" id="MobiDB-lite"/>
    </source>
</evidence>
<dbReference type="GO" id="GO:0006355">
    <property type="term" value="P:regulation of DNA-templated transcription"/>
    <property type="evidence" value="ECO:0007669"/>
    <property type="project" value="InterPro"/>
</dbReference>
<dbReference type="OrthoDB" id="303107at2759"/>
<dbReference type="Proteomes" id="UP000237000">
    <property type="component" value="Unassembled WGS sequence"/>
</dbReference>
<proteinExistence type="predicted"/>
<dbReference type="PANTHER" id="PTHR14296:SF12">
    <property type="entry name" value="DDT DOMAIN-CONTAINING PROTEIN DDR4 ISOFORM X1"/>
    <property type="match status" value="1"/>
</dbReference>
<feature type="region of interest" description="Disordered" evidence="1">
    <location>
        <begin position="334"/>
        <end position="434"/>
    </location>
</feature>
<reference evidence="3" key="1">
    <citation type="submission" date="2016-06" db="EMBL/GenBank/DDBJ databases">
        <title>Parallel loss of symbiosis genes in relatives of nitrogen-fixing non-legume Parasponia.</title>
        <authorList>
            <person name="Van Velzen R."/>
            <person name="Holmer R."/>
            <person name="Bu F."/>
            <person name="Rutten L."/>
            <person name="Van Zeijl A."/>
            <person name="Liu W."/>
            <person name="Santuari L."/>
            <person name="Cao Q."/>
            <person name="Sharma T."/>
            <person name="Shen D."/>
            <person name="Roswanjaya Y."/>
            <person name="Wardhani T."/>
            <person name="Kalhor M.S."/>
            <person name="Jansen J."/>
            <person name="Van den Hoogen J."/>
            <person name="Gungor B."/>
            <person name="Hartog M."/>
            <person name="Hontelez J."/>
            <person name="Verver J."/>
            <person name="Yang W.-C."/>
            <person name="Schijlen E."/>
            <person name="Repin R."/>
            <person name="Schilthuizen M."/>
            <person name="Schranz E."/>
            <person name="Heidstra R."/>
            <person name="Miyata K."/>
            <person name="Fedorova E."/>
            <person name="Kohlen W."/>
            <person name="Bisseling T."/>
            <person name="Smit S."/>
            <person name="Geurts R."/>
        </authorList>
    </citation>
    <scope>NUCLEOTIDE SEQUENCE [LARGE SCALE GENOMIC DNA]</scope>
    <source>
        <strain evidence="3">cv. RG33-2</strain>
    </source>
</reference>
<feature type="region of interest" description="Disordered" evidence="1">
    <location>
        <begin position="280"/>
        <end position="299"/>
    </location>
</feature>
<dbReference type="AlphaFoldDB" id="A0A2P5G180"/>
<keyword evidence="3" id="KW-1185">Reference proteome</keyword>
<evidence type="ECO:0008006" key="4">
    <source>
        <dbReference type="Google" id="ProtNLM"/>
    </source>
</evidence>
<name>A0A2P5G180_TREOI</name>